<keyword evidence="7" id="KW-1185">Reference proteome</keyword>
<evidence type="ECO:0000256" key="5">
    <source>
        <dbReference type="SAM" id="Phobius"/>
    </source>
</evidence>
<protein>
    <recommendedName>
        <fullName evidence="8">Membrane-associated proteins in eicosanoid and glutathione metabolism</fullName>
    </recommendedName>
</protein>
<keyword evidence="4 5" id="KW-0472">Membrane</keyword>
<dbReference type="EMBL" id="ML976720">
    <property type="protein sequence ID" value="KAF1968440.1"/>
    <property type="molecule type" value="Genomic_DNA"/>
</dbReference>
<dbReference type="AlphaFoldDB" id="A0A6A5UVI9"/>
<sequence length="153" mass="16624">MVAIEVPADYGYVLLSLVSTLLTGTYLGIRVGGFRKAAGIPYPFEYASYEQVHSPSTTPERKAALLKFNAAQRGHQNFLENHFSVAASLAICGLSQPKLTAALGAVWSVNRVLYSVGYTNWNQNGKGRYAGVLGLPIQYGVQIWAAVVAWKMI</sequence>
<dbReference type="InterPro" id="IPR023352">
    <property type="entry name" value="MAPEG-like_dom_sf"/>
</dbReference>
<proteinExistence type="predicted"/>
<dbReference type="GO" id="GO:0004364">
    <property type="term" value="F:glutathione transferase activity"/>
    <property type="evidence" value="ECO:0007669"/>
    <property type="project" value="TreeGrafter"/>
</dbReference>
<dbReference type="Gene3D" id="1.20.120.550">
    <property type="entry name" value="Membrane associated eicosanoid/glutathione metabolism-like domain"/>
    <property type="match status" value="1"/>
</dbReference>
<accession>A0A6A5UVI9</accession>
<evidence type="ECO:0000313" key="6">
    <source>
        <dbReference type="EMBL" id="KAF1968440.1"/>
    </source>
</evidence>
<evidence type="ECO:0000256" key="1">
    <source>
        <dbReference type="ARBA" id="ARBA00004141"/>
    </source>
</evidence>
<dbReference type="PANTHER" id="PTHR10250:SF26">
    <property type="entry name" value="GLUTATHIONE S-TRANSFERASE 3, MITOCHONDRIAL"/>
    <property type="match status" value="1"/>
</dbReference>
<keyword evidence="2 5" id="KW-0812">Transmembrane</keyword>
<feature type="transmembrane region" description="Helical" evidence="5">
    <location>
        <begin position="12"/>
        <end position="29"/>
    </location>
</feature>
<dbReference type="GO" id="GO:0016020">
    <property type="term" value="C:membrane"/>
    <property type="evidence" value="ECO:0007669"/>
    <property type="project" value="UniProtKB-SubCell"/>
</dbReference>
<evidence type="ECO:0008006" key="8">
    <source>
        <dbReference type="Google" id="ProtNLM"/>
    </source>
</evidence>
<keyword evidence="3 5" id="KW-1133">Transmembrane helix</keyword>
<name>A0A6A5UVI9_9PLEO</name>
<dbReference type="SUPFAM" id="SSF161084">
    <property type="entry name" value="MAPEG domain-like"/>
    <property type="match status" value="1"/>
</dbReference>
<evidence type="ECO:0000313" key="7">
    <source>
        <dbReference type="Proteomes" id="UP000800036"/>
    </source>
</evidence>
<gene>
    <name evidence="6" type="ORF">BU23DRAFT_480123</name>
</gene>
<dbReference type="InterPro" id="IPR050997">
    <property type="entry name" value="MAPEG"/>
</dbReference>
<dbReference type="GO" id="GO:0004602">
    <property type="term" value="F:glutathione peroxidase activity"/>
    <property type="evidence" value="ECO:0007669"/>
    <property type="project" value="TreeGrafter"/>
</dbReference>
<evidence type="ECO:0000256" key="2">
    <source>
        <dbReference type="ARBA" id="ARBA00022692"/>
    </source>
</evidence>
<dbReference type="InterPro" id="IPR001129">
    <property type="entry name" value="Membr-assoc_MAPEG"/>
</dbReference>
<dbReference type="Proteomes" id="UP000800036">
    <property type="component" value="Unassembled WGS sequence"/>
</dbReference>
<organism evidence="6 7">
    <name type="scientific">Bimuria novae-zelandiae CBS 107.79</name>
    <dbReference type="NCBI Taxonomy" id="1447943"/>
    <lineage>
        <taxon>Eukaryota</taxon>
        <taxon>Fungi</taxon>
        <taxon>Dikarya</taxon>
        <taxon>Ascomycota</taxon>
        <taxon>Pezizomycotina</taxon>
        <taxon>Dothideomycetes</taxon>
        <taxon>Pleosporomycetidae</taxon>
        <taxon>Pleosporales</taxon>
        <taxon>Massarineae</taxon>
        <taxon>Didymosphaeriaceae</taxon>
        <taxon>Bimuria</taxon>
    </lineage>
</organism>
<evidence type="ECO:0000256" key="4">
    <source>
        <dbReference type="ARBA" id="ARBA00023136"/>
    </source>
</evidence>
<dbReference type="OrthoDB" id="410651at2759"/>
<dbReference type="Pfam" id="PF01124">
    <property type="entry name" value="MAPEG"/>
    <property type="match status" value="1"/>
</dbReference>
<dbReference type="PANTHER" id="PTHR10250">
    <property type="entry name" value="MICROSOMAL GLUTATHIONE S-TRANSFERASE"/>
    <property type="match status" value="1"/>
</dbReference>
<dbReference type="GO" id="GO:0005783">
    <property type="term" value="C:endoplasmic reticulum"/>
    <property type="evidence" value="ECO:0007669"/>
    <property type="project" value="TreeGrafter"/>
</dbReference>
<dbReference type="GO" id="GO:0005635">
    <property type="term" value="C:nuclear envelope"/>
    <property type="evidence" value="ECO:0007669"/>
    <property type="project" value="TreeGrafter"/>
</dbReference>
<comment type="subcellular location">
    <subcellularLocation>
        <location evidence="1">Membrane</location>
        <topology evidence="1">Multi-pass membrane protein</topology>
    </subcellularLocation>
</comment>
<reference evidence="6" key="1">
    <citation type="journal article" date="2020" name="Stud. Mycol.">
        <title>101 Dothideomycetes genomes: a test case for predicting lifestyles and emergence of pathogens.</title>
        <authorList>
            <person name="Haridas S."/>
            <person name="Albert R."/>
            <person name="Binder M."/>
            <person name="Bloem J."/>
            <person name="Labutti K."/>
            <person name="Salamov A."/>
            <person name="Andreopoulos B."/>
            <person name="Baker S."/>
            <person name="Barry K."/>
            <person name="Bills G."/>
            <person name="Bluhm B."/>
            <person name="Cannon C."/>
            <person name="Castanera R."/>
            <person name="Culley D."/>
            <person name="Daum C."/>
            <person name="Ezra D."/>
            <person name="Gonzalez J."/>
            <person name="Henrissat B."/>
            <person name="Kuo A."/>
            <person name="Liang C."/>
            <person name="Lipzen A."/>
            <person name="Lutzoni F."/>
            <person name="Magnuson J."/>
            <person name="Mondo S."/>
            <person name="Nolan M."/>
            <person name="Ohm R."/>
            <person name="Pangilinan J."/>
            <person name="Park H.-J."/>
            <person name="Ramirez L."/>
            <person name="Alfaro M."/>
            <person name="Sun H."/>
            <person name="Tritt A."/>
            <person name="Yoshinaga Y."/>
            <person name="Zwiers L.-H."/>
            <person name="Turgeon B."/>
            <person name="Goodwin S."/>
            <person name="Spatafora J."/>
            <person name="Crous P."/>
            <person name="Grigoriev I."/>
        </authorList>
    </citation>
    <scope>NUCLEOTIDE SEQUENCE</scope>
    <source>
        <strain evidence="6">CBS 107.79</strain>
    </source>
</reference>
<evidence type="ECO:0000256" key="3">
    <source>
        <dbReference type="ARBA" id="ARBA00022989"/>
    </source>
</evidence>